<sequence length="220" mass="24870">MNAIRLTTLALLVLLAGCGIQPQQPVIETGPLLSWQERSQQLLPLSRWTVLGKVSIRNGDRRDSASLNWSQNLDHYRIFMAGPLGQGAVNIEGSERLGITLEVSGEGRYHADSPEQLLQQRLGWSVPVSQMPYWIRGLPAPEQAHIKVLDNYNRLERLHQGGWDIRYLGYQQQSPQNAANPSQTRALLPRKIELRRGNELRLLMVLKQWQLEPTLSADNG</sequence>
<keyword evidence="12 13" id="KW-0449">Lipoprotein</keyword>
<keyword evidence="6 13" id="KW-0732">Signal</keyword>
<dbReference type="Gene3D" id="2.50.20.10">
    <property type="entry name" value="Lipoprotein localisation LolA/LolB/LppX"/>
    <property type="match status" value="1"/>
</dbReference>
<keyword evidence="11 13" id="KW-0998">Cell outer membrane</keyword>
<dbReference type="GO" id="GO:0044874">
    <property type="term" value="P:lipoprotein localization to outer membrane"/>
    <property type="evidence" value="ECO:0007669"/>
    <property type="project" value="UniProtKB-UniRule"/>
</dbReference>
<keyword evidence="9 13" id="KW-0564">Palmitate</keyword>
<evidence type="ECO:0000256" key="11">
    <source>
        <dbReference type="ARBA" id="ARBA00023237"/>
    </source>
</evidence>
<comment type="function">
    <text evidence="13">Plays a critical role in the incorporation of lipoproteins in the outer membrane after they are released by the LolA protein.</text>
</comment>
<dbReference type="Pfam" id="PF03550">
    <property type="entry name" value="LolB"/>
    <property type="match status" value="1"/>
</dbReference>
<keyword evidence="15" id="KW-1185">Reference proteome</keyword>
<dbReference type="NCBIfam" id="TIGR00548">
    <property type="entry name" value="lolB"/>
    <property type="match status" value="1"/>
</dbReference>
<evidence type="ECO:0000313" key="15">
    <source>
        <dbReference type="Proteomes" id="UP000253769"/>
    </source>
</evidence>
<evidence type="ECO:0000256" key="4">
    <source>
        <dbReference type="ARBA" id="ARBA00016202"/>
    </source>
</evidence>
<evidence type="ECO:0000256" key="7">
    <source>
        <dbReference type="ARBA" id="ARBA00022927"/>
    </source>
</evidence>
<dbReference type="InterPro" id="IPR004565">
    <property type="entry name" value="OM_lipoprot_LolB"/>
</dbReference>
<keyword evidence="5 13" id="KW-0813">Transport</keyword>
<dbReference type="GO" id="GO:0015031">
    <property type="term" value="P:protein transport"/>
    <property type="evidence" value="ECO:0007669"/>
    <property type="project" value="UniProtKB-KW"/>
</dbReference>
<dbReference type="Proteomes" id="UP000253769">
    <property type="component" value="Unassembled WGS sequence"/>
</dbReference>
<evidence type="ECO:0000256" key="3">
    <source>
        <dbReference type="ARBA" id="ARBA00011245"/>
    </source>
</evidence>
<protein>
    <recommendedName>
        <fullName evidence="4 13">Outer-membrane lipoprotein LolB</fullName>
    </recommendedName>
</protein>
<dbReference type="OrthoDB" id="9797618at2"/>
<evidence type="ECO:0000256" key="6">
    <source>
        <dbReference type="ARBA" id="ARBA00022729"/>
    </source>
</evidence>
<comment type="subcellular location">
    <subcellularLocation>
        <location evidence="1 13">Cell outer membrane</location>
        <topology evidence="1 13">Lipid-anchor</topology>
    </subcellularLocation>
</comment>
<reference evidence="14 15" key="1">
    <citation type="submission" date="2018-07" db="EMBL/GenBank/DDBJ databases">
        <title>Motiliproteus coralliicola sp. nov., a bacterium isolated from Coral.</title>
        <authorList>
            <person name="Wang G."/>
        </authorList>
    </citation>
    <scope>NUCLEOTIDE SEQUENCE [LARGE SCALE GENOMIC DNA]</scope>
    <source>
        <strain evidence="14 15">C34</strain>
    </source>
</reference>
<evidence type="ECO:0000256" key="1">
    <source>
        <dbReference type="ARBA" id="ARBA00004459"/>
    </source>
</evidence>
<dbReference type="GO" id="GO:0009279">
    <property type="term" value="C:cell outer membrane"/>
    <property type="evidence" value="ECO:0007669"/>
    <property type="project" value="UniProtKB-SubCell"/>
</dbReference>
<evidence type="ECO:0000256" key="12">
    <source>
        <dbReference type="ARBA" id="ARBA00023288"/>
    </source>
</evidence>
<accession>A0A369WBY5</accession>
<dbReference type="AlphaFoldDB" id="A0A369WBY5"/>
<name>A0A369WBY5_9GAMM</name>
<evidence type="ECO:0000256" key="2">
    <source>
        <dbReference type="ARBA" id="ARBA00009696"/>
    </source>
</evidence>
<comment type="subunit">
    <text evidence="3 13">Monomer.</text>
</comment>
<comment type="caution">
    <text evidence="14">The sequence shown here is derived from an EMBL/GenBank/DDBJ whole genome shotgun (WGS) entry which is preliminary data.</text>
</comment>
<dbReference type="SUPFAM" id="SSF89392">
    <property type="entry name" value="Prokaryotic lipoproteins and lipoprotein localization factors"/>
    <property type="match status" value="1"/>
</dbReference>
<comment type="similarity">
    <text evidence="2 13">Belongs to the LolB family.</text>
</comment>
<evidence type="ECO:0000256" key="13">
    <source>
        <dbReference type="HAMAP-Rule" id="MF_00233"/>
    </source>
</evidence>
<dbReference type="CDD" id="cd16326">
    <property type="entry name" value="LolB"/>
    <property type="match status" value="1"/>
</dbReference>
<dbReference type="RefSeq" id="WP_114697257.1">
    <property type="nucleotide sequence ID" value="NZ_QQOH01000006.1"/>
</dbReference>
<evidence type="ECO:0000256" key="10">
    <source>
        <dbReference type="ARBA" id="ARBA00023186"/>
    </source>
</evidence>
<proteinExistence type="inferred from homology"/>
<keyword evidence="7 13" id="KW-0653">Protein transport</keyword>
<evidence type="ECO:0000256" key="8">
    <source>
        <dbReference type="ARBA" id="ARBA00023136"/>
    </source>
</evidence>
<organism evidence="14 15">
    <name type="scientific">Motiliproteus coralliicola</name>
    <dbReference type="NCBI Taxonomy" id="2283196"/>
    <lineage>
        <taxon>Bacteria</taxon>
        <taxon>Pseudomonadati</taxon>
        <taxon>Pseudomonadota</taxon>
        <taxon>Gammaproteobacteria</taxon>
        <taxon>Oceanospirillales</taxon>
        <taxon>Oceanospirillaceae</taxon>
        <taxon>Motiliproteus</taxon>
    </lineage>
</organism>
<evidence type="ECO:0000256" key="5">
    <source>
        <dbReference type="ARBA" id="ARBA00022448"/>
    </source>
</evidence>
<dbReference type="HAMAP" id="MF_00233">
    <property type="entry name" value="LolB"/>
    <property type="match status" value="1"/>
</dbReference>
<keyword evidence="10 13" id="KW-0143">Chaperone</keyword>
<dbReference type="PROSITE" id="PS51257">
    <property type="entry name" value="PROKAR_LIPOPROTEIN"/>
    <property type="match status" value="1"/>
</dbReference>
<dbReference type="InterPro" id="IPR029046">
    <property type="entry name" value="LolA/LolB/LppX"/>
</dbReference>
<evidence type="ECO:0000256" key="9">
    <source>
        <dbReference type="ARBA" id="ARBA00023139"/>
    </source>
</evidence>
<keyword evidence="8 13" id="KW-0472">Membrane</keyword>
<evidence type="ECO:0000313" key="14">
    <source>
        <dbReference type="EMBL" id="RDE18136.1"/>
    </source>
</evidence>
<gene>
    <name evidence="13 14" type="primary">lolB</name>
    <name evidence="14" type="ORF">DV711_18685</name>
</gene>
<dbReference type="EMBL" id="QQOH01000006">
    <property type="protein sequence ID" value="RDE18136.1"/>
    <property type="molecule type" value="Genomic_DNA"/>
</dbReference>